<keyword evidence="2" id="KW-0540">Nuclease</keyword>
<keyword evidence="2" id="KW-0378">Hydrolase</keyword>
<proteinExistence type="predicted"/>
<dbReference type="EMBL" id="JBHMEI010000027">
    <property type="protein sequence ID" value="MFB9205241.1"/>
    <property type="molecule type" value="Genomic_DNA"/>
</dbReference>
<evidence type="ECO:0000313" key="2">
    <source>
        <dbReference type="EMBL" id="MFB9205241.1"/>
    </source>
</evidence>
<keyword evidence="2" id="KW-0255">Endonuclease</keyword>
<dbReference type="SUPFAM" id="SSF52980">
    <property type="entry name" value="Restriction endonuclease-like"/>
    <property type="match status" value="1"/>
</dbReference>
<protein>
    <submittedName>
        <fullName evidence="2">Endonuclease domain-containing protein</fullName>
    </submittedName>
</protein>
<dbReference type="Proteomes" id="UP001589647">
    <property type="component" value="Unassembled WGS sequence"/>
</dbReference>
<name>A0ABV5IL46_9ACTN</name>
<evidence type="ECO:0000259" key="1">
    <source>
        <dbReference type="Pfam" id="PF04480"/>
    </source>
</evidence>
<feature type="domain" description="DUF559" evidence="1">
    <location>
        <begin position="274"/>
        <end position="338"/>
    </location>
</feature>
<dbReference type="InterPro" id="IPR007569">
    <property type="entry name" value="DUF559"/>
</dbReference>
<dbReference type="InterPro" id="IPR011335">
    <property type="entry name" value="Restrct_endonuc-II-like"/>
</dbReference>
<keyword evidence="3" id="KW-1185">Reference proteome</keyword>
<gene>
    <name evidence="2" type="ORF">ACFFV7_28880</name>
</gene>
<comment type="caution">
    <text evidence="2">The sequence shown here is derived from an EMBL/GenBank/DDBJ whole genome shotgun (WGS) entry which is preliminary data.</text>
</comment>
<reference evidence="2 3" key="1">
    <citation type="submission" date="2024-09" db="EMBL/GenBank/DDBJ databases">
        <authorList>
            <person name="Sun Q."/>
            <person name="Mori K."/>
        </authorList>
    </citation>
    <scope>NUCLEOTIDE SEQUENCE [LARGE SCALE GENOMIC DNA]</scope>
    <source>
        <strain evidence="2 3">CCM 3426</strain>
    </source>
</reference>
<dbReference type="Pfam" id="PF04480">
    <property type="entry name" value="DUF559"/>
    <property type="match status" value="1"/>
</dbReference>
<evidence type="ECO:0000313" key="3">
    <source>
        <dbReference type="Proteomes" id="UP001589647"/>
    </source>
</evidence>
<organism evidence="2 3">
    <name type="scientific">Nonomuraea spiralis</name>
    <dbReference type="NCBI Taxonomy" id="46182"/>
    <lineage>
        <taxon>Bacteria</taxon>
        <taxon>Bacillati</taxon>
        <taxon>Actinomycetota</taxon>
        <taxon>Actinomycetes</taxon>
        <taxon>Streptosporangiales</taxon>
        <taxon>Streptosporangiaceae</taxon>
        <taxon>Nonomuraea</taxon>
    </lineage>
</organism>
<dbReference type="RefSeq" id="WP_189651976.1">
    <property type="nucleotide sequence ID" value="NZ_BMRC01000023.1"/>
</dbReference>
<dbReference type="GO" id="GO:0004519">
    <property type="term" value="F:endonuclease activity"/>
    <property type="evidence" value="ECO:0007669"/>
    <property type="project" value="UniProtKB-KW"/>
</dbReference>
<dbReference type="Gene3D" id="3.40.960.10">
    <property type="entry name" value="VSR Endonuclease"/>
    <property type="match status" value="1"/>
</dbReference>
<accession>A0ABV5IL46</accession>
<sequence>MSSWAELPIGQVVRLDADPDAVALALDPLPDDAPAVVTYFAAEERSVADLAASVLRELDKAAIALFPAWLPGAEGIEGPSGVNMAAVQVLALRRSSVTGHFGPFLAELAQRALAGGPSVFTPEVRAAGLVRVLADSFGRARLAVLVRVPEGLGTAGQEVLVAGCEWLAHRGRAGVWLTGPPLHDDDHVRTLPAPASFPVGTAPGAPETVTAPVPLPATADRAPAVAYPPVAGRPHPGSPSERALEAALSSRAWAGGRAWNQTYRPRPLAVPIRVDLLWESERCVVEIDGPDHRTPAKFAADRQRDVLLQLDGYAVLRFTDSQVLTDMDTVVRQIGRLLRNHRRAEG</sequence>